<dbReference type="Proteomes" id="UP000837857">
    <property type="component" value="Chromosome 26"/>
</dbReference>
<gene>
    <name evidence="2" type="ORF">IPOD504_LOCUS10942</name>
</gene>
<name>A0ABN8IS96_9NEOP</name>
<organism evidence="2 3">
    <name type="scientific">Iphiclides podalirius</name>
    <name type="common">scarce swallowtail</name>
    <dbReference type="NCBI Taxonomy" id="110791"/>
    <lineage>
        <taxon>Eukaryota</taxon>
        <taxon>Metazoa</taxon>
        <taxon>Ecdysozoa</taxon>
        <taxon>Arthropoda</taxon>
        <taxon>Hexapoda</taxon>
        <taxon>Insecta</taxon>
        <taxon>Pterygota</taxon>
        <taxon>Neoptera</taxon>
        <taxon>Endopterygota</taxon>
        <taxon>Lepidoptera</taxon>
        <taxon>Glossata</taxon>
        <taxon>Ditrysia</taxon>
        <taxon>Papilionoidea</taxon>
        <taxon>Papilionidae</taxon>
        <taxon>Papilioninae</taxon>
        <taxon>Iphiclides</taxon>
    </lineage>
</organism>
<evidence type="ECO:0000313" key="3">
    <source>
        <dbReference type="Proteomes" id="UP000837857"/>
    </source>
</evidence>
<keyword evidence="3" id="KW-1185">Reference proteome</keyword>
<evidence type="ECO:0000256" key="1">
    <source>
        <dbReference type="SAM" id="MobiDB-lite"/>
    </source>
</evidence>
<sequence length="129" mass="14414">MAERGGFYRRPPLAYLSPRRRAGNTPPPLPPGYRHPTATYNDECARRYTQNKVNGRACRPSRRCAGESGAKGERHGDGDERFHEKNDESRLDSDTQPDSRASIVALPETVELGRSGMRGRGARLNTNVY</sequence>
<proteinExistence type="predicted"/>
<dbReference type="EMBL" id="OW152838">
    <property type="protein sequence ID" value="CAH2059599.1"/>
    <property type="molecule type" value="Genomic_DNA"/>
</dbReference>
<feature type="region of interest" description="Disordered" evidence="1">
    <location>
        <begin position="56"/>
        <end position="101"/>
    </location>
</feature>
<accession>A0ABN8IS96</accession>
<evidence type="ECO:0000313" key="2">
    <source>
        <dbReference type="EMBL" id="CAH2059599.1"/>
    </source>
</evidence>
<feature type="compositionally biased region" description="Basic and acidic residues" evidence="1">
    <location>
        <begin position="70"/>
        <end position="93"/>
    </location>
</feature>
<feature type="region of interest" description="Disordered" evidence="1">
    <location>
        <begin position="1"/>
        <end position="39"/>
    </location>
</feature>
<reference evidence="2" key="1">
    <citation type="submission" date="2022-03" db="EMBL/GenBank/DDBJ databases">
        <authorList>
            <person name="Martin H S."/>
        </authorList>
    </citation>
    <scope>NUCLEOTIDE SEQUENCE</scope>
</reference>
<feature type="non-terminal residue" evidence="2">
    <location>
        <position position="129"/>
    </location>
</feature>
<protein>
    <submittedName>
        <fullName evidence="2">Uncharacterized protein</fullName>
    </submittedName>
</protein>